<protein>
    <recommendedName>
        <fullName evidence="2">Antibacterial effector protein Tle3 C-terminal domain-containing protein</fullName>
    </recommendedName>
</protein>
<evidence type="ECO:0000256" key="1">
    <source>
        <dbReference type="SAM" id="MobiDB-lite"/>
    </source>
</evidence>
<accession>A0A2G8T1Y0</accession>
<name>A0A2G8T1Y0_9BURK</name>
<feature type="domain" description="Antibacterial effector protein Tle3 C-terminal" evidence="2">
    <location>
        <begin position="265"/>
        <end position="404"/>
    </location>
</feature>
<comment type="caution">
    <text evidence="3">The sequence shown here is derived from an EMBL/GenBank/DDBJ whole genome shotgun (WGS) entry which is preliminary data.</text>
</comment>
<dbReference type="OrthoDB" id="8829067at2"/>
<keyword evidence="4" id="KW-1185">Reference proteome</keyword>
<proteinExistence type="predicted"/>
<dbReference type="AlphaFoldDB" id="A0A2G8T1Y0"/>
<feature type="region of interest" description="Disordered" evidence="1">
    <location>
        <begin position="404"/>
        <end position="430"/>
    </location>
</feature>
<dbReference type="Proteomes" id="UP000228593">
    <property type="component" value="Unassembled WGS sequence"/>
</dbReference>
<reference evidence="3 4" key="1">
    <citation type="submission" date="2017-10" db="EMBL/GenBank/DDBJ databases">
        <title>Massilia psychrophilum sp. nov., a novel purple-pigmented bacterium isolated from Tianshan glacier, Xinjiang Municipality, China.</title>
        <authorList>
            <person name="Wang H."/>
        </authorList>
    </citation>
    <scope>NUCLEOTIDE SEQUENCE [LARGE SCALE GENOMIC DNA]</scope>
    <source>
        <strain evidence="3 4">JCM 30813</strain>
    </source>
</reference>
<evidence type="ECO:0000313" key="3">
    <source>
        <dbReference type="EMBL" id="PIL40046.1"/>
    </source>
</evidence>
<organism evidence="3 4">
    <name type="scientific">Massilia psychrophila</name>
    <dbReference type="NCBI Taxonomy" id="1603353"/>
    <lineage>
        <taxon>Bacteria</taxon>
        <taxon>Pseudomonadati</taxon>
        <taxon>Pseudomonadota</taxon>
        <taxon>Betaproteobacteria</taxon>
        <taxon>Burkholderiales</taxon>
        <taxon>Oxalobacteraceae</taxon>
        <taxon>Telluria group</taxon>
        <taxon>Massilia</taxon>
    </lineage>
</organism>
<dbReference type="EMBL" id="PDOB01000012">
    <property type="protein sequence ID" value="PIL40046.1"/>
    <property type="molecule type" value="Genomic_DNA"/>
</dbReference>
<evidence type="ECO:0000313" key="4">
    <source>
        <dbReference type="Proteomes" id="UP000228593"/>
    </source>
</evidence>
<evidence type="ECO:0000259" key="2">
    <source>
        <dbReference type="Pfam" id="PF11678"/>
    </source>
</evidence>
<gene>
    <name evidence="3" type="ORF">CR103_09585</name>
</gene>
<sequence>MTVALDNMKGIGWQGVPDFMSGTALSKTKGEKKKSMWGDATAQWATELQHRKPLSELGPGFLQRVFTSKQRFDAAKKKLGAVLIGQAPHDFALRTEDEDDHAHVAAANRGHRANHDEAVWPPKPSRWDFLQTEVGKRDGIRRINGEALLVPVPADLRGSGQIDPKNIPKDSAQAKLSAKDQGPCEEVDPIDAAIAITSSNGLKAWREDCPDPSGALRRPGSPQKLSFAERKLVEERYNKDNKLVQLGPEAQRAILEVVRYPDGKVSALVEESPNEARKRWQHEVSPKSFHGAIIGSAKNHSNVTAYDVAIGGGQASSDPKFYAYLCAVADWRLQNNPSAPVRPSITRWEDFISDFGIYWSVEPPSRKDLIQGNADYYSNGKLPACVPALRAGIPSLVVCETMQGTRSTRAPTPEPKQAVKTAGDGSKEKA</sequence>
<dbReference type="Pfam" id="PF11678">
    <property type="entry name" value="Tle3_C"/>
    <property type="match status" value="1"/>
</dbReference>
<dbReference type="InterPro" id="IPR021692">
    <property type="entry name" value="Tle3_C"/>
</dbReference>